<protein>
    <submittedName>
        <fullName evidence="19">Penicillin-binding protein 2D</fullName>
    </submittedName>
</protein>
<dbReference type="GO" id="GO:0009252">
    <property type="term" value="P:peptidoglycan biosynthetic process"/>
    <property type="evidence" value="ECO:0007669"/>
    <property type="project" value="UniProtKB-KW"/>
</dbReference>
<evidence type="ECO:0000313" key="20">
    <source>
        <dbReference type="Proteomes" id="UP000193006"/>
    </source>
</evidence>
<keyword evidence="20" id="KW-1185">Reference proteome</keyword>
<comment type="catalytic activity">
    <reaction evidence="15">
        <text>Preferential cleavage: (Ac)2-L-Lys-D-Ala-|-D-Ala. Also transpeptidation of peptidyl-alanyl moieties that are N-acyl substituents of D-alanine.</text>
        <dbReference type="EC" id="3.4.16.4"/>
    </reaction>
</comment>
<keyword evidence="10" id="KW-0133">Cell shape</keyword>
<gene>
    <name evidence="19" type="primary">pbpG</name>
    <name evidence="19" type="ORF">BkAM31D_24710</name>
</gene>
<dbReference type="EMBL" id="CP020814">
    <property type="protein sequence ID" value="ARK32806.1"/>
    <property type="molecule type" value="Genomic_DNA"/>
</dbReference>
<dbReference type="InterPro" id="IPR050396">
    <property type="entry name" value="Glycosyltr_51/Transpeptidase"/>
</dbReference>
<keyword evidence="4" id="KW-1003">Cell membrane</keyword>
<dbReference type="NCBIfam" id="TIGR02074">
    <property type="entry name" value="PBP_1a_fam"/>
    <property type="match status" value="1"/>
</dbReference>
<dbReference type="FunFam" id="1.10.3810.10:FF:000001">
    <property type="entry name" value="Penicillin-binding protein 1A"/>
    <property type="match status" value="1"/>
</dbReference>
<keyword evidence="5" id="KW-0121">Carboxypeptidase</keyword>
<keyword evidence="6" id="KW-0645">Protease</keyword>
<dbReference type="PANTHER" id="PTHR32282">
    <property type="entry name" value="BINDING PROTEIN TRANSPEPTIDASE, PUTATIVE-RELATED"/>
    <property type="match status" value="1"/>
</dbReference>
<dbReference type="InterPro" id="IPR036950">
    <property type="entry name" value="PBP_transglycosylase"/>
</dbReference>
<dbReference type="GO" id="GO:0009002">
    <property type="term" value="F:serine-type D-Ala-D-Ala carboxypeptidase activity"/>
    <property type="evidence" value="ECO:0007669"/>
    <property type="project" value="UniProtKB-EC"/>
</dbReference>
<dbReference type="PANTHER" id="PTHR32282:SF11">
    <property type="entry name" value="PENICILLIN-BINDING PROTEIN 1B"/>
    <property type="match status" value="1"/>
</dbReference>
<keyword evidence="7" id="KW-0328">Glycosyltransferase</keyword>
<comment type="subcellular location">
    <subcellularLocation>
        <location evidence="1">Cell membrane</location>
    </subcellularLocation>
</comment>
<evidence type="ECO:0000259" key="18">
    <source>
        <dbReference type="Pfam" id="PF00912"/>
    </source>
</evidence>
<dbReference type="GO" id="GO:0071555">
    <property type="term" value="P:cell wall organization"/>
    <property type="evidence" value="ECO:0007669"/>
    <property type="project" value="UniProtKB-KW"/>
</dbReference>
<evidence type="ECO:0000256" key="13">
    <source>
        <dbReference type="ARBA" id="ARBA00023268"/>
    </source>
</evidence>
<evidence type="ECO:0000256" key="4">
    <source>
        <dbReference type="ARBA" id="ARBA00022475"/>
    </source>
</evidence>
<dbReference type="GO" id="GO:0008955">
    <property type="term" value="F:peptidoglycan glycosyltransferase activity"/>
    <property type="evidence" value="ECO:0007669"/>
    <property type="project" value="UniProtKB-EC"/>
</dbReference>
<comment type="similarity">
    <text evidence="2">In the C-terminal section; belongs to the transpeptidase family.</text>
</comment>
<dbReference type="AlphaFoldDB" id="A0A1X9MHA7"/>
<evidence type="ECO:0000256" key="15">
    <source>
        <dbReference type="ARBA" id="ARBA00034000"/>
    </source>
</evidence>
<evidence type="ECO:0000256" key="10">
    <source>
        <dbReference type="ARBA" id="ARBA00022960"/>
    </source>
</evidence>
<evidence type="ECO:0000256" key="1">
    <source>
        <dbReference type="ARBA" id="ARBA00004236"/>
    </source>
</evidence>
<evidence type="ECO:0000256" key="14">
    <source>
        <dbReference type="ARBA" id="ARBA00023316"/>
    </source>
</evidence>
<dbReference type="InterPro" id="IPR001264">
    <property type="entry name" value="Glyco_trans_51"/>
</dbReference>
<dbReference type="Gene3D" id="3.40.710.10">
    <property type="entry name" value="DD-peptidase/beta-lactamase superfamily"/>
    <property type="match status" value="1"/>
</dbReference>
<keyword evidence="8" id="KW-0808">Transferase</keyword>
<comment type="similarity">
    <text evidence="3">In the N-terminal section; belongs to the glycosyltransferase 51 family.</text>
</comment>
<evidence type="ECO:0000256" key="5">
    <source>
        <dbReference type="ARBA" id="ARBA00022645"/>
    </source>
</evidence>
<reference evidence="19 20" key="1">
    <citation type="submission" date="2017-04" db="EMBL/GenBank/DDBJ databases">
        <title>Bacillus krulwichiae AM31D Genome sequencing and assembly.</title>
        <authorList>
            <person name="Krulwich T.A."/>
            <person name="Anastor L."/>
            <person name="Ehrlich R."/>
            <person name="Ehrlich G.D."/>
            <person name="Janto B."/>
        </authorList>
    </citation>
    <scope>NUCLEOTIDE SEQUENCE [LARGE SCALE GENOMIC DNA]</scope>
    <source>
        <strain evidence="19 20">AM31D</strain>
    </source>
</reference>
<dbReference type="SUPFAM" id="SSF56601">
    <property type="entry name" value="beta-lactamase/transpeptidase-like"/>
    <property type="match status" value="1"/>
</dbReference>
<evidence type="ECO:0000256" key="6">
    <source>
        <dbReference type="ARBA" id="ARBA00022670"/>
    </source>
</evidence>
<evidence type="ECO:0000256" key="11">
    <source>
        <dbReference type="ARBA" id="ARBA00022984"/>
    </source>
</evidence>
<dbReference type="GO" id="GO:0005886">
    <property type="term" value="C:plasma membrane"/>
    <property type="evidence" value="ECO:0007669"/>
    <property type="project" value="UniProtKB-SubCell"/>
</dbReference>
<name>A0A1X9MHA7_9BACI</name>
<dbReference type="InterPro" id="IPR012338">
    <property type="entry name" value="Beta-lactam/transpept-like"/>
</dbReference>
<dbReference type="SUPFAM" id="SSF53955">
    <property type="entry name" value="Lysozyme-like"/>
    <property type="match status" value="1"/>
</dbReference>
<evidence type="ECO:0000256" key="3">
    <source>
        <dbReference type="ARBA" id="ARBA00007739"/>
    </source>
</evidence>
<dbReference type="GO" id="GO:0030288">
    <property type="term" value="C:outer membrane-bounded periplasmic space"/>
    <property type="evidence" value="ECO:0007669"/>
    <property type="project" value="TreeGrafter"/>
</dbReference>
<dbReference type="Proteomes" id="UP000193006">
    <property type="component" value="Chromosome"/>
</dbReference>
<sequence length="656" mass="73136">MCVGLLSYTKMQGPPPLNVPQTTVYYGADNSPIGEHHKGENRHWVPLSEIDPNVIDATISIEDRRFYSHWGFDLTRIGGAVIANLRSGSRAQGASTLTQQYARNLYLSHDKTWIRKWNELLYSLRLEMNYDKDKILEGYLNTVYYGHGAYGIEAASQHYFGKPAKQLSLAEASMLSGIPKGPSYYSPLFDLDRAKNRQAVVLQSMVQNGVINQVEADEAHLEPLNFIQNELERPADVGPYFQDVVEQKLIEEVGIDPALIEAGGLKVYTTLDPKIQKEAEYWVEREMPDNELQTALVSIDPRTGDVKALIGGTNYVESPYNRAVTATRSPGSSFKPFIYYAALENGYTPASTLLSEATSFSIDDGRDVWSPTNFNENYAEDFITLLQAMAFSDNIYAVKTHLLLGTDKGIELARRVGIESPLGDHPSLALGTSNVSVLEMTRAYSAFANGGHKVEPRFIRKIVDADGEVIYESEPELVQVLDPKLAFIMTDLMTGMFDPYLNAHTSVTGRSISHLLNRPVAGKSGSTSTDSWMVGYTPQLVTSVWVGFNEGIKLDHASYGQIAKNIWANFTEKALEDQPVMEFQKPDGVIGVKMNPENGLLATEHCPTHRTTYFVEGTEPTKECPAPENSEEADAIDEEAHEKEKFLQRFFKWFGH</sequence>
<dbReference type="InterPro" id="IPR001460">
    <property type="entry name" value="PCN-bd_Tpept"/>
</dbReference>
<evidence type="ECO:0000256" key="16">
    <source>
        <dbReference type="ARBA" id="ARBA00049902"/>
    </source>
</evidence>
<dbReference type="Pfam" id="PF00912">
    <property type="entry name" value="Transgly"/>
    <property type="match status" value="1"/>
</dbReference>
<evidence type="ECO:0000313" key="19">
    <source>
        <dbReference type="EMBL" id="ARK32806.1"/>
    </source>
</evidence>
<keyword evidence="14" id="KW-0961">Cell wall biogenesis/degradation</keyword>
<evidence type="ECO:0000256" key="2">
    <source>
        <dbReference type="ARBA" id="ARBA00007090"/>
    </source>
</evidence>
<organism evidence="19 20">
    <name type="scientific">Halalkalibacter krulwichiae</name>
    <dbReference type="NCBI Taxonomy" id="199441"/>
    <lineage>
        <taxon>Bacteria</taxon>
        <taxon>Bacillati</taxon>
        <taxon>Bacillota</taxon>
        <taxon>Bacilli</taxon>
        <taxon>Bacillales</taxon>
        <taxon>Bacillaceae</taxon>
        <taxon>Halalkalibacter</taxon>
    </lineage>
</organism>
<dbReference type="GO" id="GO:0006508">
    <property type="term" value="P:proteolysis"/>
    <property type="evidence" value="ECO:0007669"/>
    <property type="project" value="UniProtKB-KW"/>
</dbReference>
<feature type="domain" description="Penicillin-binding protein transpeptidase" evidence="17">
    <location>
        <begin position="296"/>
        <end position="545"/>
    </location>
</feature>
<dbReference type="GO" id="GO:0008658">
    <property type="term" value="F:penicillin binding"/>
    <property type="evidence" value="ECO:0007669"/>
    <property type="project" value="InterPro"/>
</dbReference>
<evidence type="ECO:0000259" key="17">
    <source>
        <dbReference type="Pfam" id="PF00905"/>
    </source>
</evidence>
<accession>A0A1X9MHA7</accession>
<evidence type="ECO:0000256" key="9">
    <source>
        <dbReference type="ARBA" id="ARBA00022801"/>
    </source>
</evidence>
<dbReference type="KEGG" id="bkw:BkAM31D_24710"/>
<dbReference type="Gene3D" id="1.10.3810.10">
    <property type="entry name" value="Biosynthetic peptidoglycan transglycosylase-like"/>
    <property type="match status" value="1"/>
</dbReference>
<keyword evidence="11" id="KW-0573">Peptidoglycan synthesis</keyword>
<evidence type="ECO:0000256" key="7">
    <source>
        <dbReference type="ARBA" id="ARBA00022676"/>
    </source>
</evidence>
<dbReference type="STRING" id="199441.BkAM31D_24710"/>
<feature type="domain" description="Glycosyl transferase family 51" evidence="18">
    <location>
        <begin position="31"/>
        <end position="205"/>
    </location>
</feature>
<dbReference type="GO" id="GO:0008360">
    <property type="term" value="P:regulation of cell shape"/>
    <property type="evidence" value="ECO:0007669"/>
    <property type="project" value="UniProtKB-KW"/>
</dbReference>
<keyword evidence="9" id="KW-0378">Hydrolase</keyword>
<proteinExistence type="inferred from homology"/>
<dbReference type="InterPro" id="IPR023346">
    <property type="entry name" value="Lysozyme-like_dom_sf"/>
</dbReference>
<comment type="catalytic activity">
    <reaction evidence="16">
        <text>[GlcNAc-(1-&gt;4)-Mur2Ac(oyl-L-Ala-gamma-D-Glu-L-Lys-D-Ala-D-Ala)](n)-di-trans,octa-cis-undecaprenyl diphosphate + beta-D-GlcNAc-(1-&gt;4)-Mur2Ac(oyl-L-Ala-gamma-D-Glu-L-Lys-D-Ala-D-Ala)-di-trans,octa-cis-undecaprenyl diphosphate = [GlcNAc-(1-&gt;4)-Mur2Ac(oyl-L-Ala-gamma-D-Glu-L-Lys-D-Ala-D-Ala)](n+1)-di-trans,octa-cis-undecaprenyl diphosphate + di-trans,octa-cis-undecaprenyl diphosphate + H(+)</text>
        <dbReference type="Rhea" id="RHEA:23708"/>
        <dbReference type="Rhea" id="RHEA-COMP:9602"/>
        <dbReference type="Rhea" id="RHEA-COMP:9603"/>
        <dbReference type="ChEBI" id="CHEBI:15378"/>
        <dbReference type="ChEBI" id="CHEBI:58405"/>
        <dbReference type="ChEBI" id="CHEBI:60033"/>
        <dbReference type="ChEBI" id="CHEBI:78435"/>
        <dbReference type="EC" id="2.4.99.28"/>
    </reaction>
</comment>
<evidence type="ECO:0000256" key="12">
    <source>
        <dbReference type="ARBA" id="ARBA00023136"/>
    </source>
</evidence>
<evidence type="ECO:0000256" key="8">
    <source>
        <dbReference type="ARBA" id="ARBA00022679"/>
    </source>
</evidence>
<dbReference type="Pfam" id="PF00905">
    <property type="entry name" value="Transpeptidase"/>
    <property type="match status" value="1"/>
</dbReference>
<keyword evidence="13" id="KW-0511">Multifunctional enzyme</keyword>
<keyword evidence="12" id="KW-0472">Membrane</keyword>